<name>A0ABT4R1S9_9HYPH</name>
<dbReference type="RefSeq" id="WP_269908048.1">
    <property type="nucleotide sequence ID" value="NZ_JAPFQA010000017.1"/>
</dbReference>
<dbReference type="InterPro" id="IPR006279">
    <property type="entry name" value="SoxD"/>
</dbReference>
<evidence type="ECO:0000313" key="2">
    <source>
        <dbReference type="Proteomes" id="UP001152178"/>
    </source>
</evidence>
<evidence type="ECO:0000313" key="1">
    <source>
        <dbReference type="EMBL" id="MCZ8547778.1"/>
    </source>
</evidence>
<dbReference type="Proteomes" id="UP001152178">
    <property type="component" value="Unassembled WGS sequence"/>
</dbReference>
<sequence length="88" mass="9879">MQLFPCPFCGPRDETEFHYGGDAGNARPDGTQVPIDRWANYLYLRTNPKGTTREIWVHMTCGEFFVMDRDTVTHKVLSSAALGGERAA</sequence>
<organism evidence="1 2">
    <name type="scientific">Mesorhizobium qingshengii</name>
    <dbReference type="NCBI Taxonomy" id="1165689"/>
    <lineage>
        <taxon>Bacteria</taxon>
        <taxon>Pseudomonadati</taxon>
        <taxon>Pseudomonadota</taxon>
        <taxon>Alphaproteobacteria</taxon>
        <taxon>Hyphomicrobiales</taxon>
        <taxon>Phyllobacteriaceae</taxon>
        <taxon>Mesorhizobium</taxon>
    </lineage>
</organism>
<protein>
    <submittedName>
        <fullName evidence="1">Sarcosine oxidase subunit delta</fullName>
    </submittedName>
</protein>
<gene>
    <name evidence="1" type="ORF">OOJ09_26640</name>
</gene>
<dbReference type="InterPro" id="IPR038561">
    <property type="entry name" value="SoxD_sf"/>
</dbReference>
<accession>A0ABT4R1S9</accession>
<dbReference type="Pfam" id="PF04267">
    <property type="entry name" value="SoxD"/>
    <property type="match status" value="1"/>
</dbReference>
<keyword evidence="2" id="KW-1185">Reference proteome</keyword>
<dbReference type="Gene3D" id="3.30.2270.10">
    <property type="entry name" value="Folate-binding superfamily"/>
    <property type="match status" value="1"/>
</dbReference>
<comment type="caution">
    <text evidence="1">The sequence shown here is derived from an EMBL/GenBank/DDBJ whole genome shotgun (WGS) entry which is preliminary data.</text>
</comment>
<dbReference type="EMBL" id="JAPFQA010000017">
    <property type="protein sequence ID" value="MCZ8547778.1"/>
    <property type="molecule type" value="Genomic_DNA"/>
</dbReference>
<reference evidence="1" key="1">
    <citation type="submission" date="2022-11" db="EMBL/GenBank/DDBJ databases">
        <authorList>
            <person name="Coimbra C."/>
        </authorList>
    </citation>
    <scope>NUCLEOTIDE SEQUENCE</scope>
    <source>
        <strain evidence="1">Jales19</strain>
    </source>
</reference>
<proteinExistence type="predicted"/>